<reference evidence="1 2" key="1">
    <citation type="journal article" date="2015" name="Nature">
        <title>rRNA introns, odd ribosomes, and small enigmatic genomes across a large radiation of phyla.</title>
        <authorList>
            <person name="Brown C.T."/>
            <person name="Hug L.A."/>
            <person name="Thomas B.C."/>
            <person name="Sharon I."/>
            <person name="Castelle C.J."/>
            <person name="Singh A."/>
            <person name="Wilkins M.J."/>
            <person name="Williams K.H."/>
            <person name="Banfield J.F."/>
        </authorList>
    </citation>
    <scope>NUCLEOTIDE SEQUENCE [LARGE SCALE GENOMIC DNA]</scope>
</reference>
<dbReference type="EMBL" id="LCPO01000013">
    <property type="protein sequence ID" value="KKU98833.1"/>
    <property type="molecule type" value="Genomic_DNA"/>
</dbReference>
<evidence type="ECO:0000313" key="2">
    <source>
        <dbReference type="Proteomes" id="UP000034600"/>
    </source>
</evidence>
<accession>A0A0G1X8C0</accession>
<protein>
    <submittedName>
        <fullName evidence="1">Uncharacterized protein</fullName>
    </submittedName>
</protein>
<gene>
    <name evidence="1" type="ORF">UY32_C0013G0030</name>
</gene>
<comment type="caution">
    <text evidence="1">The sequence shown here is derived from an EMBL/GenBank/DDBJ whole genome shotgun (WGS) entry which is preliminary data.</text>
</comment>
<proteinExistence type="predicted"/>
<dbReference type="AlphaFoldDB" id="A0A0G1X8C0"/>
<sequence>MTQETKTCQNCKNQFTVEPEDFDFYRKIEVPSPTWCPECRLIRRLAWRNERALYRGKCQRCGKATISIFSPDKDLTVYCRGCWWSDEWDGLEYGINFDPQEPFLSQVEGLFHKVPTMALHGLHTTLVNSEYTNMVGYLKNCYFITHSDYDENCAYGSYIHHSKDSVDNLMLDQSELCYETVNCRNCYQTFFSLDCEDCQNVYFSKSCNGCSNCFGCVNLRNKSYHIFNRPYSKSEYEKKLQDYIPHTFQKQQEMIEMIHSKWPYYPTKYAHERHNTNVTGDYIFNCKNTYDSFIITDAENCRYCALIVPSGLKDSYDLTHYGPLSELVYESFQVGDHVSRIKFSWWAVTNNEDVEYSMFVTGCRNVFGCVGLKKREYCILNKQYSKEEFEKLRAQIIEQMNTKPYRDQQNHEYRYGEFFPTEMSPFAYNETTAQELFPTMTKEEAIEKGYS</sequence>
<organism evidence="1 2">
    <name type="scientific">Candidatus Jorgensenbacteria bacterium GW2011_GWC1_48_8</name>
    <dbReference type="NCBI Taxonomy" id="1618666"/>
    <lineage>
        <taxon>Bacteria</taxon>
        <taxon>Candidatus Joergenseniibacteriota</taxon>
    </lineage>
</organism>
<name>A0A0G1X8C0_9BACT</name>
<evidence type="ECO:0000313" key="1">
    <source>
        <dbReference type="EMBL" id="KKU98833.1"/>
    </source>
</evidence>
<dbReference type="Proteomes" id="UP000034600">
    <property type="component" value="Unassembled WGS sequence"/>
</dbReference>